<evidence type="ECO:0008006" key="4">
    <source>
        <dbReference type="Google" id="ProtNLM"/>
    </source>
</evidence>
<keyword evidence="1" id="KW-0732">Signal</keyword>
<accession>A0ABP6UMG2</accession>
<evidence type="ECO:0000313" key="3">
    <source>
        <dbReference type="Proteomes" id="UP001500459"/>
    </source>
</evidence>
<evidence type="ECO:0000313" key="2">
    <source>
        <dbReference type="EMBL" id="GAA3510979.1"/>
    </source>
</evidence>
<sequence length="164" mass="18274">METKNKLMYLLCLFFSLTACADDSKTNTDDDDTSSEQETKAVVTNVSVTGEENNFIFNVTVKSPDLGCNQYADWWEVLSEEGELLYRRILLHSHVDDQPFTRSGGPVAITKEQVVYIRAHMNTNGYGSVVYKGSVSVGFTEHILDTDFAIDVVTEEPLPDGCAF</sequence>
<feature type="signal peptide" evidence="1">
    <location>
        <begin position="1"/>
        <end position="21"/>
    </location>
</feature>
<organism evidence="2 3">
    <name type="scientific">Aquimarina addita</name>
    <dbReference type="NCBI Taxonomy" id="870485"/>
    <lineage>
        <taxon>Bacteria</taxon>
        <taxon>Pseudomonadati</taxon>
        <taxon>Bacteroidota</taxon>
        <taxon>Flavobacteriia</taxon>
        <taxon>Flavobacteriales</taxon>
        <taxon>Flavobacteriaceae</taxon>
        <taxon>Aquimarina</taxon>
    </lineage>
</organism>
<comment type="caution">
    <text evidence="2">The sequence shown here is derived from an EMBL/GenBank/DDBJ whole genome shotgun (WGS) entry which is preliminary data.</text>
</comment>
<proteinExistence type="predicted"/>
<feature type="chain" id="PRO_5047240391" description="Lipoprotein" evidence="1">
    <location>
        <begin position="22"/>
        <end position="164"/>
    </location>
</feature>
<gene>
    <name evidence="2" type="ORF">GCM10022393_25840</name>
</gene>
<name>A0ABP6UMG2_9FLAO</name>
<dbReference type="PROSITE" id="PS51257">
    <property type="entry name" value="PROKAR_LIPOPROTEIN"/>
    <property type="match status" value="1"/>
</dbReference>
<protein>
    <recommendedName>
        <fullName evidence="4">Lipoprotein</fullName>
    </recommendedName>
</protein>
<dbReference type="Proteomes" id="UP001500459">
    <property type="component" value="Unassembled WGS sequence"/>
</dbReference>
<dbReference type="EMBL" id="BAABCW010000010">
    <property type="protein sequence ID" value="GAA3510979.1"/>
    <property type="molecule type" value="Genomic_DNA"/>
</dbReference>
<evidence type="ECO:0000256" key="1">
    <source>
        <dbReference type="SAM" id="SignalP"/>
    </source>
</evidence>
<keyword evidence="3" id="KW-1185">Reference proteome</keyword>
<reference evidence="3" key="1">
    <citation type="journal article" date="2019" name="Int. J. Syst. Evol. Microbiol.">
        <title>The Global Catalogue of Microorganisms (GCM) 10K type strain sequencing project: providing services to taxonomists for standard genome sequencing and annotation.</title>
        <authorList>
            <consortium name="The Broad Institute Genomics Platform"/>
            <consortium name="The Broad Institute Genome Sequencing Center for Infectious Disease"/>
            <person name="Wu L."/>
            <person name="Ma J."/>
        </authorList>
    </citation>
    <scope>NUCLEOTIDE SEQUENCE [LARGE SCALE GENOMIC DNA]</scope>
    <source>
        <strain evidence="3">JCM 17106</strain>
    </source>
</reference>